<name>A0ABW5V092_9BACI</name>
<dbReference type="RefSeq" id="WP_382389898.1">
    <property type="nucleotide sequence ID" value="NZ_JBHUNA010000001.1"/>
</dbReference>
<gene>
    <name evidence="1" type="ORF">ACFSUO_00115</name>
</gene>
<protein>
    <submittedName>
        <fullName evidence="1">YqzE family protein</fullName>
    </submittedName>
</protein>
<keyword evidence="2" id="KW-1185">Reference proteome</keyword>
<accession>A0ABW5V092</accession>
<reference evidence="2" key="1">
    <citation type="journal article" date="2019" name="Int. J. Syst. Evol. Microbiol.">
        <title>The Global Catalogue of Microorganisms (GCM) 10K type strain sequencing project: providing services to taxonomists for standard genome sequencing and annotation.</title>
        <authorList>
            <consortium name="The Broad Institute Genomics Platform"/>
            <consortium name="The Broad Institute Genome Sequencing Center for Infectious Disease"/>
            <person name="Wu L."/>
            <person name="Ma J."/>
        </authorList>
    </citation>
    <scope>NUCLEOTIDE SEQUENCE [LARGE SCALE GENOMIC DNA]</scope>
    <source>
        <strain evidence="2">TISTR 1535</strain>
    </source>
</reference>
<sequence>MSVNDYVKYMTQQLTKFIDTPPDEKKSRKPQRSDQSVYTNRWLGMLPFAWKVFMNKAD</sequence>
<proteinExistence type="predicted"/>
<dbReference type="Proteomes" id="UP001597502">
    <property type="component" value="Unassembled WGS sequence"/>
</dbReference>
<organism evidence="1 2">
    <name type="scientific">Lentibacillus juripiscarius</name>
    <dbReference type="NCBI Taxonomy" id="257446"/>
    <lineage>
        <taxon>Bacteria</taxon>
        <taxon>Bacillati</taxon>
        <taxon>Bacillota</taxon>
        <taxon>Bacilli</taxon>
        <taxon>Bacillales</taxon>
        <taxon>Bacillaceae</taxon>
        <taxon>Lentibacillus</taxon>
    </lineage>
</organism>
<dbReference type="Pfam" id="PF14038">
    <property type="entry name" value="YqzE"/>
    <property type="match status" value="1"/>
</dbReference>
<dbReference type="EMBL" id="JBHUNA010000001">
    <property type="protein sequence ID" value="MFD2759398.1"/>
    <property type="molecule type" value="Genomic_DNA"/>
</dbReference>
<dbReference type="InterPro" id="IPR025622">
    <property type="entry name" value="YqzE"/>
</dbReference>
<evidence type="ECO:0000313" key="1">
    <source>
        <dbReference type="EMBL" id="MFD2759398.1"/>
    </source>
</evidence>
<comment type="caution">
    <text evidence="1">The sequence shown here is derived from an EMBL/GenBank/DDBJ whole genome shotgun (WGS) entry which is preliminary data.</text>
</comment>
<evidence type="ECO:0000313" key="2">
    <source>
        <dbReference type="Proteomes" id="UP001597502"/>
    </source>
</evidence>